<keyword evidence="3" id="KW-1185">Reference proteome</keyword>
<reference evidence="2 3" key="1">
    <citation type="submission" date="2017-02" db="EMBL/GenBank/DDBJ databases">
        <authorList>
            <person name="Peterson S.W."/>
        </authorList>
    </citation>
    <scope>NUCLEOTIDE SEQUENCE [LARGE SCALE GENOMIC DNA]</scope>
    <source>
        <strain evidence="2 3">DSM 45154</strain>
    </source>
</reference>
<evidence type="ECO:0000313" key="3">
    <source>
        <dbReference type="Proteomes" id="UP000190637"/>
    </source>
</evidence>
<keyword evidence="2" id="KW-0804">Transcription</keyword>
<dbReference type="AlphaFoldDB" id="A0A1T4SDU6"/>
<dbReference type="GO" id="GO:0000428">
    <property type="term" value="C:DNA-directed RNA polymerase complex"/>
    <property type="evidence" value="ECO:0007669"/>
    <property type="project" value="UniProtKB-KW"/>
</dbReference>
<evidence type="ECO:0000313" key="2">
    <source>
        <dbReference type="EMBL" id="SKA26392.1"/>
    </source>
</evidence>
<organism evidence="2 3">
    <name type="scientific">Marinactinospora thermotolerans DSM 45154</name>
    <dbReference type="NCBI Taxonomy" id="1122192"/>
    <lineage>
        <taxon>Bacteria</taxon>
        <taxon>Bacillati</taxon>
        <taxon>Actinomycetota</taxon>
        <taxon>Actinomycetes</taxon>
        <taxon>Streptosporangiales</taxon>
        <taxon>Nocardiopsidaceae</taxon>
        <taxon>Marinactinospora</taxon>
    </lineage>
</organism>
<protein>
    <submittedName>
        <fullName evidence="2">DNA-directed RNA polymerase specialized sigma subunit, sigma24 family</fullName>
    </submittedName>
</protein>
<dbReference type="RefSeq" id="WP_144390176.1">
    <property type="nucleotide sequence ID" value="NZ_FUWS01000009.1"/>
</dbReference>
<feature type="compositionally biased region" description="Gly residues" evidence="1">
    <location>
        <begin position="413"/>
        <end position="427"/>
    </location>
</feature>
<dbReference type="OrthoDB" id="3492533at2"/>
<accession>A0A1T4SDU6</accession>
<dbReference type="InterPro" id="IPR036388">
    <property type="entry name" value="WH-like_DNA-bd_sf"/>
</dbReference>
<keyword evidence="2" id="KW-0240">DNA-directed RNA polymerase</keyword>
<dbReference type="Proteomes" id="UP000190637">
    <property type="component" value="Unassembled WGS sequence"/>
</dbReference>
<dbReference type="Gene3D" id="1.10.10.10">
    <property type="entry name" value="Winged helix-like DNA-binding domain superfamily/Winged helix DNA-binding domain"/>
    <property type="match status" value="1"/>
</dbReference>
<feature type="compositionally biased region" description="Polar residues" evidence="1">
    <location>
        <begin position="350"/>
        <end position="361"/>
    </location>
</feature>
<dbReference type="Gene3D" id="1.10.1740.10">
    <property type="match status" value="1"/>
</dbReference>
<gene>
    <name evidence="2" type="ORF">SAMN02745673_03423</name>
</gene>
<dbReference type="SUPFAM" id="SSF88659">
    <property type="entry name" value="Sigma3 and sigma4 domains of RNA polymerase sigma factors"/>
    <property type="match status" value="1"/>
</dbReference>
<proteinExistence type="predicted"/>
<dbReference type="STRING" id="1122192.SAMN02745673_03423"/>
<dbReference type="EMBL" id="FUWS01000009">
    <property type="protein sequence ID" value="SKA26392.1"/>
    <property type="molecule type" value="Genomic_DNA"/>
</dbReference>
<feature type="compositionally biased region" description="Pro residues" evidence="1">
    <location>
        <begin position="434"/>
        <end position="443"/>
    </location>
</feature>
<name>A0A1T4SDU6_9ACTN</name>
<evidence type="ECO:0000256" key="1">
    <source>
        <dbReference type="SAM" id="MobiDB-lite"/>
    </source>
</evidence>
<feature type="region of interest" description="Disordered" evidence="1">
    <location>
        <begin position="337"/>
        <end position="474"/>
    </location>
</feature>
<dbReference type="InterPro" id="IPR013324">
    <property type="entry name" value="RNA_pol_sigma_r3/r4-like"/>
</dbReference>
<feature type="region of interest" description="Disordered" evidence="1">
    <location>
        <begin position="241"/>
        <end position="307"/>
    </location>
</feature>
<sequence length="474" mass="49226">MTARRGPVRHGAEDDVPFAVMLREGRGHREYYARFAPPLYRYCWSLLGPSSTALPDAPGEATREALVASVELLPLLRDRAQLRPWLFALARTSCQRRGFAPVSPYAGLATVEAERPLVETMLRIPPSHRELLELYLRHGLSPSQIALILGLDAETAGELCRAAARRAIEVLSEHAPRPARPGAGPWALVDVADLMRLLVPPGPPEGLRERVIAACTAVGRAEERRGAAALMRPLGPDGFPLHRDRALAGGSAPVPEESPQRPDETTSVAADRITTFDVTGRHAAEPVAELAPDAAPRPSAERGPGTRWLTPIFAGLSTVVIALALWMAGTLLGEGPTTVTGTPPSAPGISTRSSAGVSNSAVPDRLPAPGNNGAGADEVTVGAATVAPPPVSPAASPAPMGTSPAPESSLPATGGGTEPAPSGGGTAGEALPRAPQPSEPPSDAPGRPEEGQDGSDDLVSRWLEDLLGLLGPRG</sequence>